<reference evidence="1 2" key="1">
    <citation type="submission" date="2020-06" db="EMBL/GenBank/DDBJ databases">
        <title>Dyadobacter sandarakinus sp. nov., isolated from the soil of the Arctic Yellow River Station.</title>
        <authorList>
            <person name="Zhang Y."/>
            <person name="Peng F."/>
        </authorList>
    </citation>
    <scope>NUCLEOTIDE SEQUENCE [LARGE SCALE GENOMIC DNA]</scope>
    <source>
        <strain evidence="1 2">Q3-56</strain>
    </source>
</reference>
<evidence type="ECO:0000313" key="2">
    <source>
        <dbReference type="Proteomes" id="UP000612680"/>
    </source>
</evidence>
<evidence type="ECO:0000313" key="1">
    <source>
        <dbReference type="EMBL" id="QRR03447.1"/>
    </source>
</evidence>
<keyword evidence="2" id="KW-1185">Reference proteome</keyword>
<sequence>MLPANISMEQLLDVINGLNELEKIQVKSVLEADITVSDEALVELSRRKEQFGEGNITARSWAEIRHKYD</sequence>
<gene>
    <name evidence="1" type="ORF">HWI92_22295</name>
</gene>
<accession>A0ABX7IDB6</accession>
<organism evidence="1 2">
    <name type="scientific">Dyadobacter sandarakinus</name>
    <dbReference type="NCBI Taxonomy" id="2747268"/>
    <lineage>
        <taxon>Bacteria</taxon>
        <taxon>Pseudomonadati</taxon>
        <taxon>Bacteroidota</taxon>
        <taxon>Cytophagia</taxon>
        <taxon>Cytophagales</taxon>
        <taxon>Spirosomataceae</taxon>
        <taxon>Dyadobacter</taxon>
    </lineage>
</organism>
<proteinExistence type="predicted"/>
<dbReference type="Proteomes" id="UP000612680">
    <property type="component" value="Chromosome"/>
</dbReference>
<dbReference type="EMBL" id="CP056775">
    <property type="protein sequence ID" value="QRR03447.1"/>
    <property type="molecule type" value="Genomic_DNA"/>
</dbReference>
<name>A0ABX7IDB6_9BACT</name>
<evidence type="ECO:0008006" key="3">
    <source>
        <dbReference type="Google" id="ProtNLM"/>
    </source>
</evidence>
<protein>
    <recommendedName>
        <fullName evidence="3">Addiction module component</fullName>
    </recommendedName>
</protein>